<gene>
    <name evidence="2" type="ORF">MYCTH_2295846</name>
</gene>
<feature type="region of interest" description="Disordered" evidence="1">
    <location>
        <begin position="33"/>
        <end position="154"/>
    </location>
</feature>
<dbReference type="EMBL" id="CP003002">
    <property type="protein sequence ID" value="AEO53910.1"/>
    <property type="molecule type" value="Genomic_DNA"/>
</dbReference>
<name>G2Q6T2_THET4</name>
<feature type="region of interest" description="Disordered" evidence="1">
    <location>
        <begin position="1"/>
        <end position="21"/>
    </location>
</feature>
<dbReference type="Proteomes" id="UP000007322">
    <property type="component" value="Chromosome 1"/>
</dbReference>
<feature type="compositionally biased region" description="Basic and acidic residues" evidence="1">
    <location>
        <begin position="99"/>
        <end position="113"/>
    </location>
</feature>
<dbReference type="eggNOG" id="KOG1079">
    <property type="taxonomic scope" value="Eukaryota"/>
</dbReference>
<dbReference type="AlphaFoldDB" id="G2Q6T2"/>
<dbReference type="HOGENOM" id="CLU_1147859_0_0_1"/>
<reference evidence="2 3" key="1">
    <citation type="journal article" date="2011" name="Nat. Biotechnol.">
        <title>Comparative genomic analysis of the thermophilic biomass-degrading fungi Myceliophthora thermophila and Thielavia terrestris.</title>
        <authorList>
            <person name="Berka R.M."/>
            <person name="Grigoriev I.V."/>
            <person name="Otillar R."/>
            <person name="Salamov A."/>
            <person name="Grimwood J."/>
            <person name="Reid I."/>
            <person name="Ishmael N."/>
            <person name="John T."/>
            <person name="Darmond C."/>
            <person name="Moisan M.-C."/>
            <person name="Henrissat B."/>
            <person name="Coutinho P.M."/>
            <person name="Lombard V."/>
            <person name="Natvig D.O."/>
            <person name="Lindquist E."/>
            <person name="Schmutz J."/>
            <person name="Lucas S."/>
            <person name="Harris P."/>
            <person name="Powlowski J."/>
            <person name="Bellemare A."/>
            <person name="Taylor D."/>
            <person name="Butler G."/>
            <person name="de Vries R.P."/>
            <person name="Allijn I.E."/>
            <person name="van den Brink J."/>
            <person name="Ushinsky S."/>
            <person name="Storms R."/>
            <person name="Powell A.J."/>
            <person name="Paulsen I.T."/>
            <person name="Elbourne L.D.H."/>
            <person name="Baker S.E."/>
            <person name="Magnuson J."/>
            <person name="LaBoissiere S."/>
            <person name="Clutterbuck A.J."/>
            <person name="Martinez D."/>
            <person name="Wogulis M."/>
            <person name="de Leon A.L."/>
            <person name="Rey M.W."/>
            <person name="Tsang A."/>
        </authorList>
    </citation>
    <scope>NUCLEOTIDE SEQUENCE [LARGE SCALE GENOMIC DNA]</scope>
    <source>
        <strain evidence="3">ATCC 42464 / BCRC 31852 / DSM 1799</strain>
    </source>
</reference>
<evidence type="ECO:0000313" key="2">
    <source>
        <dbReference type="EMBL" id="AEO53910.1"/>
    </source>
</evidence>
<dbReference type="STRING" id="573729.G2Q6T2"/>
<feature type="compositionally biased region" description="Polar residues" evidence="1">
    <location>
        <begin position="130"/>
        <end position="150"/>
    </location>
</feature>
<dbReference type="GeneID" id="11509000"/>
<accession>G2Q6T2</accession>
<keyword evidence="3" id="KW-1185">Reference proteome</keyword>
<dbReference type="InParanoid" id="G2Q6T2"/>
<sequence length="242" mass="25247">MSPAVGVVVDLTMDTSPSDTSAADEVVVAAAHTVSVDSTNGDSIPARRSSISASNTQPRNSPSAAKPGRAQSPQSAASQKRAPNAPPAGRQAQANDSAPPRDARLSARDEIRDSQSPPPSVQSAAQQQPHTPQLPNQPSKGHQTPGTQTPKETEWTVDKIASALAELSEQVAQGHARLVEFVLEEAEKKARRPRHLSDSDDFADMRSIALDSSASAPQGVETMAVKFKASCGSSGEGSDRQG</sequence>
<evidence type="ECO:0000256" key="1">
    <source>
        <dbReference type="SAM" id="MobiDB-lite"/>
    </source>
</evidence>
<protein>
    <submittedName>
        <fullName evidence="2">Uncharacterized protein</fullName>
    </submittedName>
</protein>
<dbReference type="RefSeq" id="XP_003659155.1">
    <property type="nucleotide sequence ID" value="XM_003659107.1"/>
</dbReference>
<organism evidence="2 3">
    <name type="scientific">Thermothelomyces thermophilus (strain ATCC 42464 / BCRC 31852 / DSM 1799)</name>
    <name type="common">Sporotrichum thermophile</name>
    <dbReference type="NCBI Taxonomy" id="573729"/>
    <lineage>
        <taxon>Eukaryota</taxon>
        <taxon>Fungi</taxon>
        <taxon>Dikarya</taxon>
        <taxon>Ascomycota</taxon>
        <taxon>Pezizomycotina</taxon>
        <taxon>Sordariomycetes</taxon>
        <taxon>Sordariomycetidae</taxon>
        <taxon>Sordariales</taxon>
        <taxon>Chaetomiaceae</taxon>
        <taxon>Thermothelomyces</taxon>
    </lineage>
</organism>
<feature type="compositionally biased region" description="Low complexity" evidence="1">
    <location>
        <begin position="43"/>
        <end position="54"/>
    </location>
</feature>
<dbReference type="VEuPathDB" id="FungiDB:MYCTH_2295846"/>
<proteinExistence type="predicted"/>
<dbReference type="KEGG" id="mtm:MYCTH_2295846"/>
<evidence type="ECO:0000313" key="3">
    <source>
        <dbReference type="Proteomes" id="UP000007322"/>
    </source>
</evidence>